<dbReference type="InterPro" id="IPR052567">
    <property type="entry name" value="OP_Dioxygenase"/>
</dbReference>
<protein>
    <submittedName>
        <fullName evidence="2">HD domain-containing protein</fullName>
    </submittedName>
</protein>
<keyword evidence="3" id="KW-1185">Reference proteome</keyword>
<reference evidence="2 3" key="1">
    <citation type="submission" date="2020-01" db="EMBL/GenBank/DDBJ databases">
        <authorList>
            <person name="Chen J."/>
            <person name="Zhu S."/>
            <person name="Yang J."/>
        </authorList>
    </citation>
    <scope>NUCLEOTIDE SEQUENCE [LARGE SCALE GENOMIC DNA]</scope>
    <source>
        <strain evidence="2 3">345S023</strain>
    </source>
</reference>
<dbReference type="PANTHER" id="PTHR40202:SF1">
    <property type="entry name" value="HD DOMAIN-CONTAINING PROTEIN"/>
    <property type="match status" value="1"/>
</dbReference>
<sequence>METVAFKQMKEGTKEEFQFLDKHEAEFAKGLPDRILNALKQLENTLSGYQVSRLEHSLQSATRAEEDGADDEMILAALVHDLGDDLAPHNHSQFAAAILRPYVRPEVTWVINQHGLFQNFYYAHHLGGDRNERDYLKDHPWYQSCVDFCEKWDQSSFDPDYPTKPLSHFEPLVRRIFSRPAFDPQYVGDQTMGKSAVDIAMSGAEPTFNK</sequence>
<accession>A0A7X5LJH1</accession>
<feature type="domain" description="HD" evidence="1">
    <location>
        <begin position="53"/>
        <end position="115"/>
    </location>
</feature>
<dbReference type="RefSeq" id="WP_163084063.1">
    <property type="nucleotide sequence ID" value="NZ_JAAAWN010000004.1"/>
</dbReference>
<evidence type="ECO:0000259" key="1">
    <source>
        <dbReference type="Pfam" id="PF01966"/>
    </source>
</evidence>
<evidence type="ECO:0000313" key="2">
    <source>
        <dbReference type="EMBL" id="NDV90474.1"/>
    </source>
</evidence>
<comment type="caution">
    <text evidence="2">The sequence shown here is derived from an EMBL/GenBank/DDBJ whole genome shotgun (WGS) entry which is preliminary data.</text>
</comment>
<dbReference type="SUPFAM" id="SSF109604">
    <property type="entry name" value="HD-domain/PDEase-like"/>
    <property type="match status" value="1"/>
</dbReference>
<dbReference type="InterPro" id="IPR003607">
    <property type="entry name" value="HD/PDEase_dom"/>
</dbReference>
<dbReference type="InterPro" id="IPR006674">
    <property type="entry name" value="HD_domain"/>
</dbReference>
<dbReference type="Pfam" id="PF01966">
    <property type="entry name" value="HD"/>
    <property type="match status" value="1"/>
</dbReference>
<proteinExistence type="predicted"/>
<name>A0A7X5LJH1_9ALTE</name>
<evidence type="ECO:0000313" key="3">
    <source>
        <dbReference type="Proteomes" id="UP000470213"/>
    </source>
</evidence>
<dbReference type="EMBL" id="JAAAWN010000004">
    <property type="protein sequence ID" value="NDV90474.1"/>
    <property type="molecule type" value="Genomic_DNA"/>
</dbReference>
<dbReference type="PANTHER" id="PTHR40202">
    <property type="match status" value="1"/>
</dbReference>
<dbReference type="Proteomes" id="UP000470213">
    <property type="component" value="Unassembled WGS sequence"/>
</dbReference>
<dbReference type="Gene3D" id="1.10.3210.10">
    <property type="entry name" value="Hypothetical protein af1432"/>
    <property type="match status" value="1"/>
</dbReference>
<organism evidence="2 3">
    <name type="scientific">Alteromonas profundi</name>
    <dbReference type="NCBI Taxonomy" id="2696062"/>
    <lineage>
        <taxon>Bacteria</taxon>
        <taxon>Pseudomonadati</taxon>
        <taxon>Pseudomonadota</taxon>
        <taxon>Gammaproteobacteria</taxon>
        <taxon>Alteromonadales</taxon>
        <taxon>Alteromonadaceae</taxon>
        <taxon>Alteromonas/Salinimonas group</taxon>
        <taxon>Alteromonas</taxon>
    </lineage>
</organism>
<dbReference type="AlphaFoldDB" id="A0A7X5LJH1"/>
<dbReference type="CDD" id="cd00077">
    <property type="entry name" value="HDc"/>
    <property type="match status" value="1"/>
</dbReference>
<gene>
    <name evidence="2" type="ORF">GTH32_04585</name>
</gene>